<dbReference type="InterPro" id="IPR018723">
    <property type="entry name" value="DUF2254_membrane"/>
</dbReference>
<feature type="transmembrane region" description="Helical" evidence="1">
    <location>
        <begin position="19"/>
        <end position="40"/>
    </location>
</feature>
<keyword evidence="1" id="KW-1133">Transmembrane helix</keyword>
<dbReference type="Proteomes" id="UP000207598">
    <property type="component" value="Unassembled WGS sequence"/>
</dbReference>
<dbReference type="AlphaFoldDB" id="A0A238L2X5"/>
<keyword evidence="3" id="KW-1185">Reference proteome</keyword>
<evidence type="ECO:0008006" key="4">
    <source>
        <dbReference type="Google" id="ProtNLM"/>
    </source>
</evidence>
<organism evidence="2 3">
    <name type="scientific">Maliponia aquimaris</name>
    <dbReference type="NCBI Taxonomy" id="1673631"/>
    <lineage>
        <taxon>Bacteria</taxon>
        <taxon>Pseudomonadati</taxon>
        <taxon>Pseudomonadota</taxon>
        <taxon>Alphaproteobacteria</taxon>
        <taxon>Rhodobacterales</taxon>
        <taxon>Paracoccaceae</taxon>
        <taxon>Maliponia</taxon>
    </lineage>
</organism>
<keyword evidence="1" id="KW-0472">Membrane</keyword>
<protein>
    <recommendedName>
        <fullName evidence="4">DUF2254 domain-containing protein</fullName>
    </recommendedName>
</protein>
<feature type="transmembrane region" description="Helical" evidence="1">
    <location>
        <begin position="134"/>
        <end position="157"/>
    </location>
</feature>
<accession>A0A238L2X5</accession>
<keyword evidence="1" id="KW-0812">Transmembrane</keyword>
<evidence type="ECO:0000256" key="1">
    <source>
        <dbReference type="SAM" id="Phobius"/>
    </source>
</evidence>
<name>A0A238L2X5_9RHOB</name>
<evidence type="ECO:0000313" key="2">
    <source>
        <dbReference type="EMBL" id="SMX48686.1"/>
    </source>
</evidence>
<gene>
    <name evidence="2" type="ORF">MAA8898_04042</name>
</gene>
<dbReference type="EMBL" id="FXYF01000014">
    <property type="protein sequence ID" value="SMX48686.1"/>
    <property type="molecule type" value="Genomic_DNA"/>
</dbReference>
<sequence>MTGTFAQAVLTLRRISRILWVRVALISALSVLAALSATPLGPLIPEDLRNRFGAEATLPILTILANGMLAVATFSLGVMVSTHRTLAEQSTPRIHRLLMEDTSTQTMLATFIGAFVFALSSIILYRAGYYSDSASVIVFAITVFVVAAIVVSLVRWIGQLSQIGSLEYALLRAEQTAAEILKQQKTLPRLGGCRLGTLPEGTVPIPAPRSGVLRRVEMDTLQACAETAQARVWLERLPGALVLKGQALAQVAGTEKVAPFAEAFVIGTERTYEQDPAYALRALRESAQKALSPGINDPGTAIDVVARLERLLWDWAANDDAPPDPVHDRVALADTPPSALLRAAFDGIARDGATSGDVLDAVAAALCRLRGVLPDEARAVIGELLDDLAQQGEAGLATAGERRRLADRLAQSGE</sequence>
<dbReference type="Pfam" id="PF10011">
    <property type="entry name" value="DUF2254"/>
    <property type="match status" value="1"/>
</dbReference>
<feature type="transmembrane region" description="Helical" evidence="1">
    <location>
        <begin position="60"/>
        <end position="86"/>
    </location>
</feature>
<reference evidence="2 3" key="1">
    <citation type="submission" date="2017-05" db="EMBL/GenBank/DDBJ databases">
        <authorList>
            <person name="Song R."/>
            <person name="Chenine A.L."/>
            <person name="Ruprecht R.M."/>
        </authorList>
    </citation>
    <scope>NUCLEOTIDE SEQUENCE [LARGE SCALE GENOMIC DNA]</scope>
    <source>
        <strain evidence="2 3">CECT 8898</strain>
    </source>
</reference>
<feature type="transmembrane region" description="Helical" evidence="1">
    <location>
        <begin position="107"/>
        <end position="128"/>
    </location>
</feature>
<proteinExistence type="predicted"/>
<evidence type="ECO:0000313" key="3">
    <source>
        <dbReference type="Proteomes" id="UP000207598"/>
    </source>
</evidence>
<dbReference type="RefSeq" id="WP_176445245.1">
    <property type="nucleotide sequence ID" value="NZ_FXYF01000014.1"/>
</dbReference>